<dbReference type="Gene3D" id="1.10.10.10">
    <property type="entry name" value="Winged helix-like DNA-binding domain superfamily/Winged helix DNA-binding domain"/>
    <property type="match status" value="1"/>
</dbReference>
<dbReference type="GO" id="GO:0005737">
    <property type="term" value="C:cytoplasm"/>
    <property type="evidence" value="ECO:0007669"/>
    <property type="project" value="InterPro"/>
</dbReference>
<dbReference type="AlphaFoldDB" id="A0A3E5GAG7"/>
<evidence type="ECO:0000313" key="3">
    <source>
        <dbReference type="Proteomes" id="UP000261285"/>
    </source>
</evidence>
<dbReference type="GO" id="GO:0003700">
    <property type="term" value="F:DNA-binding transcription factor activity"/>
    <property type="evidence" value="ECO:0007669"/>
    <property type="project" value="InterPro"/>
</dbReference>
<dbReference type="RefSeq" id="WP_055284554.1">
    <property type="nucleotide sequence ID" value="NZ_CABMEZ010000012.1"/>
</dbReference>
<dbReference type="GO" id="GO:0005509">
    <property type="term" value="F:calcium ion binding"/>
    <property type="evidence" value="ECO:0007669"/>
    <property type="project" value="InterPro"/>
</dbReference>
<comment type="caution">
    <text evidence="2">The sequence shown here is derived from an EMBL/GenBank/DDBJ whole genome shotgun (WGS) entry which is preliminary data.</text>
</comment>
<organism evidence="2 3">
    <name type="scientific">Dorea longicatena</name>
    <dbReference type="NCBI Taxonomy" id="88431"/>
    <lineage>
        <taxon>Bacteria</taxon>
        <taxon>Bacillati</taxon>
        <taxon>Bacillota</taxon>
        <taxon>Clostridia</taxon>
        <taxon>Lachnospirales</taxon>
        <taxon>Lachnospiraceae</taxon>
        <taxon>Dorea</taxon>
    </lineage>
</organism>
<evidence type="ECO:0000313" key="2">
    <source>
        <dbReference type="EMBL" id="RGO31213.1"/>
    </source>
</evidence>
<dbReference type="GO" id="GO:0003677">
    <property type="term" value="F:DNA binding"/>
    <property type="evidence" value="ECO:0007669"/>
    <property type="project" value="InterPro"/>
</dbReference>
<dbReference type="InterPro" id="IPR036388">
    <property type="entry name" value="WH-like_DNA-bd_sf"/>
</dbReference>
<reference evidence="2 3" key="1">
    <citation type="submission" date="2018-08" db="EMBL/GenBank/DDBJ databases">
        <title>A genome reference for cultivated species of the human gut microbiota.</title>
        <authorList>
            <person name="Zou Y."/>
            <person name="Xue W."/>
            <person name="Luo G."/>
        </authorList>
    </citation>
    <scope>NUCLEOTIDE SEQUENCE [LARGE SCALE GENOMIC DNA]</scope>
    <source>
        <strain evidence="2 3">OM02-16</strain>
    </source>
</reference>
<sequence>MHEPEIEYLIRSLGIGATYRGYEYLIYGIRLCLSDENYLLFVSKYLYPDIAHHYNTTSYSVERDIRTVIKVCWEHGNRPLLEKIALRPLTLKPTSGEFFDIVTAHLRKYSECCPLLSAL</sequence>
<dbReference type="GeneID" id="96230199"/>
<gene>
    <name evidence="2" type="ORF">DXB16_10735</name>
</gene>
<dbReference type="InterPro" id="IPR014879">
    <property type="entry name" value="Spo0A_C"/>
</dbReference>
<dbReference type="InterPro" id="IPR016032">
    <property type="entry name" value="Sig_transdc_resp-reg_C-effctor"/>
</dbReference>
<feature type="domain" description="Sporulation initiation factor Spo0A C-terminal" evidence="1">
    <location>
        <begin position="7"/>
        <end position="105"/>
    </location>
</feature>
<dbReference type="SUPFAM" id="SSF46894">
    <property type="entry name" value="C-terminal effector domain of the bipartite response regulators"/>
    <property type="match status" value="1"/>
</dbReference>
<protein>
    <recommendedName>
        <fullName evidence="1">Sporulation initiation factor Spo0A C-terminal domain-containing protein</fullName>
    </recommendedName>
</protein>
<dbReference type="OrthoDB" id="1971735at2"/>
<dbReference type="EMBL" id="QSVN01000012">
    <property type="protein sequence ID" value="RGO31213.1"/>
    <property type="molecule type" value="Genomic_DNA"/>
</dbReference>
<dbReference type="Proteomes" id="UP000261285">
    <property type="component" value="Unassembled WGS sequence"/>
</dbReference>
<dbReference type="Pfam" id="PF08769">
    <property type="entry name" value="Spo0A_C"/>
    <property type="match status" value="1"/>
</dbReference>
<dbReference type="GO" id="GO:0042173">
    <property type="term" value="P:regulation of sporulation resulting in formation of a cellular spore"/>
    <property type="evidence" value="ECO:0007669"/>
    <property type="project" value="InterPro"/>
</dbReference>
<evidence type="ECO:0000259" key="1">
    <source>
        <dbReference type="Pfam" id="PF08769"/>
    </source>
</evidence>
<proteinExistence type="predicted"/>
<accession>A0A3E5GAG7</accession>
<name>A0A3E5GAG7_9FIRM</name>